<dbReference type="AlphaFoldDB" id="A0A6J5F9L6"/>
<dbReference type="Proteomes" id="UP000494363">
    <property type="component" value="Unassembled WGS sequence"/>
</dbReference>
<name>A0A6J5F9L6_9BURK</name>
<dbReference type="CDD" id="cd02440">
    <property type="entry name" value="AdoMet_MTases"/>
    <property type="match status" value="1"/>
</dbReference>
<proteinExistence type="predicted"/>
<sequence length="206" mass="23334">MNLQFSVSWFDDVARPVWDQLIPQINPSRLLEVGSYEGASACYLIQALGVSKSIELYCVDTWEGGVEHQQAGIPMSDIEVRFDQNVREVCARVPLPVEVVKCKGCSDRVLAQLLVEGKQGYFDFIYIDGSHQAPDVLCDAVLGFRLLKIGGVIVFDDYLWREHAVPESDPLRCPKPAIDAFTNLYFRKLDIFRAPLYQLYARKLTD</sequence>
<evidence type="ECO:0000313" key="2">
    <source>
        <dbReference type="Proteomes" id="UP000494363"/>
    </source>
</evidence>
<dbReference type="RefSeq" id="WP_175232952.1">
    <property type="nucleotide sequence ID" value="NZ_CADIKH010000108.1"/>
</dbReference>
<dbReference type="SUPFAM" id="SSF53335">
    <property type="entry name" value="S-adenosyl-L-methionine-dependent methyltransferases"/>
    <property type="match status" value="1"/>
</dbReference>
<evidence type="ECO:0000313" key="1">
    <source>
        <dbReference type="EMBL" id="CAB3774322.1"/>
    </source>
</evidence>
<accession>A0A6J5F9L6</accession>
<evidence type="ECO:0008006" key="3">
    <source>
        <dbReference type="Google" id="ProtNLM"/>
    </source>
</evidence>
<dbReference type="Gene3D" id="3.40.50.150">
    <property type="entry name" value="Vaccinia Virus protein VP39"/>
    <property type="match status" value="1"/>
</dbReference>
<dbReference type="InterPro" id="IPR029063">
    <property type="entry name" value="SAM-dependent_MTases_sf"/>
</dbReference>
<gene>
    <name evidence="1" type="ORF">LMG29542_07717</name>
</gene>
<organism evidence="1 2">
    <name type="scientific">Paraburkholderia humisilvae</name>
    <dbReference type="NCBI Taxonomy" id="627669"/>
    <lineage>
        <taxon>Bacteria</taxon>
        <taxon>Pseudomonadati</taxon>
        <taxon>Pseudomonadota</taxon>
        <taxon>Betaproteobacteria</taxon>
        <taxon>Burkholderiales</taxon>
        <taxon>Burkholderiaceae</taxon>
        <taxon>Paraburkholderia</taxon>
    </lineage>
</organism>
<keyword evidence="2" id="KW-1185">Reference proteome</keyword>
<reference evidence="1 2" key="1">
    <citation type="submission" date="2020-04" db="EMBL/GenBank/DDBJ databases">
        <authorList>
            <person name="De Canck E."/>
        </authorList>
    </citation>
    <scope>NUCLEOTIDE SEQUENCE [LARGE SCALE GENOMIC DNA]</scope>
    <source>
        <strain evidence="1 2">LMG 29542</strain>
    </source>
</reference>
<protein>
    <recommendedName>
        <fullName evidence="3">Class I SAM-dependent methyltransferase</fullName>
    </recommendedName>
</protein>
<dbReference type="EMBL" id="CADIKH010000108">
    <property type="protein sequence ID" value="CAB3774322.1"/>
    <property type="molecule type" value="Genomic_DNA"/>
</dbReference>
<dbReference type="Pfam" id="PF13578">
    <property type="entry name" value="Methyltransf_24"/>
    <property type="match status" value="1"/>
</dbReference>